<evidence type="ECO:0000256" key="6">
    <source>
        <dbReference type="ARBA" id="ARBA00023136"/>
    </source>
</evidence>
<reference evidence="14" key="1">
    <citation type="submission" date="2025-08" db="UniProtKB">
        <authorList>
            <consortium name="RefSeq"/>
        </authorList>
    </citation>
    <scope>IDENTIFICATION</scope>
</reference>
<keyword evidence="6 9" id="KW-0472">Membrane</keyword>
<organism evidence="13 14">
    <name type="scientific">Aplysia californica</name>
    <name type="common">California sea hare</name>
    <dbReference type="NCBI Taxonomy" id="6500"/>
    <lineage>
        <taxon>Eukaryota</taxon>
        <taxon>Metazoa</taxon>
        <taxon>Spiralia</taxon>
        <taxon>Lophotrochozoa</taxon>
        <taxon>Mollusca</taxon>
        <taxon>Gastropoda</taxon>
        <taxon>Heterobranchia</taxon>
        <taxon>Euthyneura</taxon>
        <taxon>Tectipleura</taxon>
        <taxon>Aplysiida</taxon>
        <taxon>Aplysioidea</taxon>
        <taxon>Aplysiidae</taxon>
        <taxon>Aplysia</taxon>
    </lineage>
</organism>
<keyword evidence="7" id="KW-0407">Ion channel</keyword>
<keyword evidence="5" id="KW-0406">Ion transport</keyword>
<keyword evidence="4 9" id="KW-1133">Transmembrane helix</keyword>
<evidence type="ECO:0000259" key="10">
    <source>
        <dbReference type="Pfam" id="PF00520"/>
    </source>
</evidence>
<feature type="domain" description="Ion transport" evidence="10">
    <location>
        <begin position="868"/>
        <end position="1107"/>
    </location>
</feature>
<feature type="region of interest" description="Disordered" evidence="8">
    <location>
        <begin position="1323"/>
        <end position="1364"/>
    </location>
</feature>
<feature type="transmembrane region" description="Helical" evidence="9">
    <location>
        <begin position="817"/>
        <end position="837"/>
    </location>
</feature>
<evidence type="ECO:0000256" key="8">
    <source>
        <dbReference type="SAM" id="MobiDB-lite"/>
    </source>
</evidence>
<dbReference type="Pfam" id="PF00520">
    <property type="entry name" value="Ion_trans"/>
    <property type="match status" value="1"/>
</dbReference>
<feature type="compositionally biased region" description="Basic residues" evidence="8">
    <location>
        <begin position="1265"/>
        <end position="1277"/>
    </location>
</feature>
<accession>A0ABM0JIE3</accession>
<feature type="compositionally biased region" description="Basic and acidic residues" evidence="8">
    <location>
        <begin position="1253"/>
        <end position="1264"/>
    </location>
</feature>
<evidence type="ECO:0000259" key="12">
    <source>
        <dbReference type="Pfam" id="PF25508"/>
    </source>
</evidence>
<feature type="compositionally biased region" description="Polar residues" evidence="8">
    <location>
        <begin position="33"/>
        <end position="49"/>
    </location>
</feature>
<dbReference type="InterPro" id="IPR005821">
    <property type="entry name" value="Ion_trans_dom"/>
</dbReference>
<feature type="compositionally biased region" description="Basic and acidic residues" evidence="8">
    <location>
        <begin position="1344"/>
        <end position="1356"/>
    </location>
</feature>
<evidence type="ECO:0000256" key="1">
    <source>
        <dbReference type="ARBA" id="ARBA00004141"/>
    </source>
</evidence>
<feature type="domain" description="TRPM SLOG" evidence="11">
    <location>
        <begin position="204"/>
        <end position="468"/>
    </location>
</feature>
<dbReference type="InterPro" id="IPR057366">
    <property type="entry name" value="TRPM-like"/>
</dbReference>
<feature type="transmembrane region" description="Helical" evidence="9">
    <location>
        <begin position="889"/>
        <end position="907"/>
    </location>
</feature>
<dbReference type="RefSeq" id="XP_005094347.1">
    <property type="nucleotide sequence ID" value="XM_005094290.2"/>
</dbReference>
<sequence length="1478" mass="169926">MATGGVRVHPSDDMGGRMFGAGGPSMSRHSESEMYSSLSAEKSPTSKTLTLEEAYWTDRRRKIGLSRHQTQEPEQDNEFQRIREELVTFVTQRFHQKECGLFIPVPDQVGKGKKCMAKYLKCHCGEILSMHAGMRSRSVNQQFENCFLVPPEFAPVLKNPNRMLTEELPKTSAQWTEECLNKSRTNAFGKITFNIEQIGGKKPAKYVRLCKEDSVEDCLEMMQKFWRIMEPEPPNLVISVVGGAKNFKLDGRMRETFSSGLIKAAKTTNAWLITSGFNMGVMKAVGQAVHEGQTFQWDNDRMAHVLRCIGIAPWGYVRGRQFLESRNGAGKFNAYYRTSTQILHKQPVPLNPDHTHFIFVDDGYRIRYGGVAEFRSKFEKKIATHKRDGGLGVPVVLLLVEGGTDAIQDVSASLAQGIPVVICAGTGRAADILAYAYNHTNTTHNKERVMSDYHQDKLARKIYSAYKTYWKAGKEREELDKWMKKVLGCCQREDLMTIFNMNKHEELDLAILSVLLKGETNSSRENQLKLAMTWNRADIAQEEILREDVIWKDGSLEEVLTLALVENKVEFVKLLLQNGIIMREYLTIARLEHLYNSTPKYSFANLILTNFLKSSPFTLEEIGDFIRDMLDKFDLDTVTQDSTQSRGKKKGKRPFRPRSSLRQPATTDDTDAEDERDHFKRPYKELMIWAIIMNRSQMAQLFWEFGDEPITSALVATRLCQQMECHVPKYLYIIRLSFHDMKNEFEKLAISVLDECHATDPKKAIMVVERKSPTWSRMTCLQIAAAAGDQAFVSSVACQDSINNVWKSGIMSRWPKVVLGVLFPPFILFCVDIGLMGKAVMSKTQKVFTFYTAPVTKFTMHTLSYFGFLILYSYVLLVDYGTTPSASEWILLLWVSSFLAGGIYSLIMSPSPTFWGKIRDYFGLLDRFDLLNNILFFIAFIVRWYYVYDGKVIYCFNAVIFYLRLMKVYTANRTLGPKIYMINRMFAELTMFLIVLMVFLLAYGVASQGLLYKQRQRDWVILKDVLYFPYWQLYGEIFLEEFETDENCIQTLTASLNGTLSDSVNTCRQFHWLVPILLAGYLLVGNVLLINLLIAIFSHVFETVEKNAIEIWKFQMYFLVMEFQNSPLLFPPFSIIFHFGYLLRWLYKTVVCRKHTRSAQFLKHHLEYLALFEKEMMANRLRAIKANVMQSMDMKFKLLQTRMDDLTRVIEDELIAEQYNMMPSMTSANTVYAEFGLGETEPEETLKVTNTEDPIKTDVDSKEERRHRKHKKHKKKKDRDVSPAPDLLTIHEEKHMNILTPEEDVKQLHDKVISDDENQSPDAFVTEADKQQNKTTTSTLTLSREPRQRQHQRRQETTPQMGSFHSGALALPSDSRSPIIAIPQQFRFAAPEQQLDSDEEPIPLDIYSPRASNLTVSAHSHMGDDGNVSDVSAHSQTSIRISRPRLRRHLSRGRDGEMSLHSRFERANRSSHFSSKLL</sequence>
<dbReference type="Pfam" id="PF18139">
    <property type="entry name" value="LSDAT_euk"/>
    <property type="match status" value="1"/>
</dbReference>
<dbReference type="Proteomes" id="UP000694888">
    <property type="component" value="Unplaced"/>
</dbReference>
<feature type="transmembrane region" description="Helical" evidence="9">
    <location>
        <begin position="985"/>
        <end position="1006"/>
    </location>
</feature>
<dbReference type="InterPro" id="IPR050927">
    <property type="entry name" value="TRPM"/>
</dbReference>
<feature type="transmembrane region" description="Helical" evidence="9">
    <location>
        <begin position="1128"/>
        <end position="1147"/>
    </location>
</feature>
<feature type="domain" description="TRPM-like" evidence="12">
    <location>
        <begin position="543"/>
        <end position="794"/>
    </location>
</feature>
<keyword evidence="14" id="KW-0675">Receptor</keyword>
<evidence type="ECO:0000256" key="2">
    <source>
        <dbReference type="ARBA" id="ARBA00022448"/>
    </source>
</evidence>
<feature type="region of interest" description="Disordered" evidence="8">
    <location>
        <begin position="1418"/>
        <end position="1439"/>
    </location>
</feature>
<evidence type="ECO:0000313" key="14">
    <source>
        <dbReference type="RefSeq" id="XP_005094347.1"/>
    </source>
</evidence>
<dbReference type="Pfam" id="PF25508">
    <property type="entry name" value="TRPM2"/>
    <property type="match status" value="1"/>
</dbReference>
<keyword evidence="3 9" id="KW-0812">Transmembrane</keyword>
<gene>
    <name evidence="14" type="primary">LOC101850704</name>
</gene>
<dbReference type="PANTHER" id="PTHR13800">
    <property type="entry name" value="TRANSIENT RECEPTOR POTENTIAL CATION CHANNEL, SUBFAMILY M, MEMBER 6"/>
    <property type="match status" value="1"/>
</dbReference>
<dbReference type="GeneID" id="101850704"/>
<feature type="transmembrane region" description="Helical" evidence="9">
    <location>
        <begin position="1072"/>
        <end position="1097"/>
    </location>
</feature>
<feature type="region of interest" description="Disordered" evidence="8">
    <location>
        <begin position="1"/>
        <end position="51"/>
    </location>
</feature>
<evidence type="ECO:0000313" key="13">
    <source>
        <dbReference type="Proteomes" id="UP000694888"/>
    </source>
</evidence>
<feature type="compositionally biased region" description="Basic residues" evidence="8">
    <location>
        <begin position="646"/>
        <end position="656"/>
    </location>
</feature>
<dbReference type="InterPro" id="IPR041491">
    <property type="entry name" value="TRPM_SLOG"/>
</dbReference>
<feature type="transmembrane region" description="Helical" evidence="9">
    <location>
        <begin position="858"/>
        <end position="877"/>
    </location>
</feature>
<evidence type="ECO:0000259" key="11">
    <source>
        <dbReference type="Pfam" id="PF18139"/>
    </source>
</evidence>
<evidence type="ECO:0000256" key="7">
    <source>
        <dbReference type="ARBA" id="ARBA00023303"/>
    </source>
</evidence>
<evidence type="ECO:0000256" key="9">
    <source>
        <dbReference type="SAM" id="Phobius"/>
    </source>
</evidence>
<keyword evidence="13" id="KW-1185">Reference proteome</keyword>
<keyword evidence="2" id="KW-0813">Transport</keyword>
<feature type="region of interest" description="Disordered" evidence="8">
    <location>
        <begin position="641"/>
        <end position="676"/>
    </location>
</feature>
<name>A0ABM0JIE3_APLCA</name>
<feature type="region of interest" description="Disordered" evidence="8">
    <location>
        <begin position="1242"/>
        <end position="1300"/>
    </location>
</feature>
<proteinExistence type="predicted"/>
<evidence type="ECO:0000256" key="4">
    <source>
        <dbReference type="ARBA" id="ARBA00022989"/>
    </source>
</evidence>
<comment type="subcellular location">
    <subcellularLocation>
        <location evidence="1">Membrane</location>
        <topology evidence="1">Multi-pass membrane protein</topology>
    </subcellularLocation>
</comment>
<protein>
    <submittedName>
        <fullName evidence="14">Transient receptor potential cation channel subfamily M member 3</fullName>
    </submittedName>
</protein>
<dbReference type="PANTHER" id="PTHR13800:SF1">
    <property type="entry name" value="TRANSIENT RECEPTOR POTENTIAL CATION CHANNEL TRPM"/>
    <property type="match status" value="1"/>
</dbReference>
<feature type="compositionally biased region" description="Polar residues" evidence="8">
    <location>
        <begin position="1333"/>
        <end position="1342"/>
    </location>
</feature>
<evidence type="ECO:0000256" key="5">
    <source>
        <dbReference type="ARBA" id="ARBA00023065"/>
    </source>
</evidence>
<evidence type="ECO:0000256" key="3">
    <source>
        <dbReference type="ARBA" id="ARBA00022692"/>
    </source>
</evidence>
<feature type="transmembrane region" description="Helical" evidence="9">
    <location>
        <begin position="928"/>
        <end position="946"/>
    </location>
</feature>